<feature type="transmembrane region" description="Helical" evidence="2">
    <location>
        <begin position="205"/>
        <end position="227"/>
    </location>
</feature>
<keyword evidence="2" id="KW-0812">Transmembrane</keyword>
<dbReference type="Proteomes" id="UP000186817">
    <property type="component" value="Unassembled WGS sequence"/>
</dbReference>
<feature type="transmembrane region" description="Helical" evidence="2">
    <location>
        <begin position="536"/>
        <end position="558"/>
    </location>
</feature>
<feature type="region of interest" description="Disordered" evidence="1">
    <location>
        <begin position="572"/>
        <end position="600"/>
    </location>
</feature>
<dbReference type="AlphaFoldDB" id="A0A1Q9F6H9"/>
<feature type="transmembrane region" description="Helical" evidence="2">
    <location>
        <begin position="239"/>
        <end position="263"/>
    </location>
</feature>
<feature type="transmembrane region" description="Helical" evidence="2">
    <location>
        <begin position="441"/>
        <end position="461"/>
    </location>
</feature>
<evidence type="ECO:0000256" key="1">
    <source>
        <dbReference type="SAM" id="MobiDB-lite"/>
    </source>
</evidence>
<keyword evidence="2" id="KW-0472">Membrane</keyword>
<feature type="compositionally biased region" description="Low complexity" evidence="1">
    <location>
        <begin position="577"/>
        <end position="600"/>
    </location>
</feature>
<feature type="transmembrane region" description="Helical" evidence="2">
    <location>
        <begin position="415"/>
        <end position="435"/>
    </location>
</feature>
<evidence type="ECO:0000313" key="3">
    <source>
        <dbReference type="EMBL" id="OLQ15271.1"/>
    </source>
</evidence>
<sequence>MAELADAWEASETDRQQTKEMVIRIVNADAADVRSAWANGRVPDNEVMPNPRHHDAKHGPNLYQVNEHYIKPLTLAAGGMSYALMKHPEGLDCEVFVSHSWCEGLFQLSNSIRRAWPQLEVRRNLYCCLLANPQNLDISSLLDVAPENSPFAKALQQASHLLVVPNSTVGVYSRLWCVYEAYLGSVFKKTYLLPVKPRNSARKRVMIRTVLLPIILGLLLGLFWEVVRHHLTREVETKVLLWSCFIEWASMGILLLAASTVVAGPDGEFTTCMAVIYYLFIFSVVLGWSLVMPWFHATLGYEYWYVFLLHFGVPGNMAVISTACVALFGQIYLEGEELLLQREMLHFDSVRNARCSNPRDEERIRRAIEGKEAEVDAVIRILSIAGAYNENLRREWDEGIEISGSGFTDLTCNTIWAMFIWGASAAAAIADVILWPDLAPWMSGASAIVCLGTMVAIPFTIKFLCARGPDRAVFALRIWIQCAVVSMIVPTVVAFAQGFHEATCLSLTALFSDDFDKAVQVHPSKLTAASVSISRFFFAAAGALCAVHGPASWNRYWLAGIRKRRSKTLRTDELQGEVTSQDSSEVSDSSVESSSERPSVMAQFSRLCSFKV</sequence>
<feature type="transmembrane region" description="Helical" evidence="2">
    <location>
        <begin position="275"/>
        <end position="297"/>
    </location>
</feature>
<comment type="caution">
    <text evidence="3">The sequence shown here is derived from an EMBL/GenBank/DDBJ whole genome shotgun (WGS) entry which is preliminary data.</text>
</comment>
<keyword evidence="2" id="KW-1133">Transmembrane helix</keyword>
<reference evidence="3 4" key="1">
    <citation type="submission" date="2016-02" db="EMBL/GenBank/DDBJ databases">
        <title>Genome analysis of coral dinoflagellate symbionts highlights evolutionary adaptations to a symbiotic lifestyle.</title>
        <authorList>
            <person name="Aranda M."/>
            <person name="Li Y."/>
            <person name="Liew Y.J."/>
            <person name="Baumgarten S."/>
            <person name="Simakov O."/>
            <person name="Wilson M."/>
            <person name="Piel J."/>
            <person name="Ashoor H."/>
            <person name="Bougouffa S."/>
            <person name="Bajic V.B."/>
            <person name="Ryu T."/>
            <person name="Ravasi T."/>
            <person name="Bayer T."/>
            <person name="Micklem G."/>
            <person name="Kim H."/>
            <person name="Bhak J."/>
            <person name="Lajeunesse T.C."/>
            <person name="Voolstra C.R."/>
        </authorList>
    </citation>
    <scope>NUCLEOTIDE SEQUENCE [LARGE SCALE GENOMIC DNA]</scope>
    <source>
        <strain evidence="3 4">CCMP2467</strain>
    </source>
</reference>
<proteinExistence type="predicted"/>
<feature type="transmembrane region" description="Helical" evidence="2">
    <location>
        <begin position="473"/>
        <end position="496"/>
    </location>
</feature>
<gene>
    <name evidence="3" type="ORF">AK812_SmicGene566</name>
</gene>
<protein>
    <submittedName>
        <fullName evidence="3">Uncharacterized protein</fullName>
    </submittedName>
</protein>
<dbReference type="OrthoDB" id="434916at2759"/>
<accession>A0A1Q9F6H9</accession>
<evidence type="ECO:0000313" key="4">
    <source>
        <dbReference type="Proteomes" id="UP000186817"/>
    </source>
</evidence>
<feature type="transmembrane region" description="Helical" evidence="2">
    <location>
        <begin position="303"/>
        <end position="333"/>
    </location>
</feature>
<keyword evidence="4" id="KW-1185">Reference proteome</keyword>
<name>A0A1Q9F6H9_SYMMI</name>
<dbReference type="EMBL" id="LSRX01000005">
    <property type="protein sequence ID" value="OLQ15271.1"/>
    <property type="molecule type" value="Genomic_DNA"/>
</dbReference>
<evidence type="ECO:0000256" key="2">
    <source>
        <dbReference type="SAM" id="Phobius"/>
    </source>
</evidence>
<organism evidence="3 4">
    <name type="scientific">Symbiodinium microadriaticum</name>
    <name type="common">Dinoflagellate</name>
    <name type="synonym">Zooxanthella microadriatica</name>
    <dbReference type="NCBI Taxonomy" id="2951"/>
    <lineage>
        <taxon>Eukaryota</taxon>
        <taxon>Sar</taxon>
        <taxon>Alveolata</taxon>
        <taxon>Dinophyceae</taxon>
        <taxon>Suessiales</taxon>
        <taxon>Symbiodiniaceae</taxon>
        <taxon>Symbiodinium</taxon>
    </lineage>
</organism>